<dbReference type="OrthoDB" id="9807486at2"/>
<reference evidence="4 5" key="1">
    <citation type="submission" date="2019-11" db="EMBL/GenBank/DDBJ databases">
        <title>The genome sequence of Methylocystis heyeri.</title>
        <authorList>
            <person name="Oshkin I.Y."/>
            <person name="Miroshnikov K."/>
            <person name="Dedysh S.N."/>
        </authorList>
    </citation>
    <scope>NUCLEOTIDE SEQUENCE [LARGE SCALE GENOMIC DNA]</scope>
    <source>
        <strain evidence="4 5">H2</strain>
    </source>
</reference>
<dbReference type="HAMAP" id="MF_00758">
    <property type="entry name" value="UPF0301"/>
    <property type="match status" value="1"/>
</dbReference>
<evidence type="ECO:0000256" key="2">
    <source>
        <dbReference type="HAMAP-Rule" id="MF_00758"/>
    </source>
</evidence>
<proteinExistence type="inferred from homology"/>
<feature type="compositionally biased region" description="Polar residues" evidence="3">
    <location>
        <begin position="7"/>
        <end position="17"/>
    </location>
</feature>
<evidence type="ECO:0000256" key="1">
    <source>
        <dbReference type="ARBA" id="ARBA00009600"/>
    </source>
</evidence>
<evidence type="ECO:0000313" key="5">
    <source>
        <dbReference type="Proteomes" id="UP000309061"/>
    </source>
</evidence>
<name>A0A6B8KEE0_9HYPH</name>
<dbReference type="Gene3D" id="3.40.1740.10">
    <property type="entry name" value="VC0467-like"/>
    <property type="match status" value="1"/>
</dbReference>
<keyword evidence="5" id="KW-1185">Reference proteome</keyword>
<gene>
    <name evidence="4" type="ORF">H2LOC_006480</name>
</gene>
<accession>A0A6B8KEE0</accession>
<dbReference type="Proteomes" id="UP000309061">
    <property type="component" value="Chromosome"/>
</dbReference>
<dbReference type="AlphaFoldDB" id="A0A6B8KEE0"/>
<dbReference type="PANTHER" id="PTHR30327">
    <property type="entry name" value="UNCHARACTERIZED PROTEIN YQGE"/>
    <property type="match status" value="1"/>
</dbReference>
<evidence type="ECO:0000313" key="4">
    <source>
        <dbReference type="EMBL" id="QGM45371.1"/>
    </source>
</evidence>
<organism evidence="4 5">
    <name type="scientific">Methylocystis heyeri</name>
    <dbReference type="NCBI Taxonomy" id="391905"/>
    <lineage>
        <taxon>Bacteria</taxon>
        <taxon>Pseudomonadati</taxon>
        <taxon>Pseudomonadota</taxon>
        <taxon>Alphaproteobacteria</taxon>
        <taxon>Hyphomicrobiales</taxon>
        <taxon>Methylocystaceae</taxon>
        <taxon>Methylocystis</taxon>
    </lineage>
</organism>
<dbReference type="PANTHER" id="PTHR30327:SF1">
    <property type="entry name" value="UPF0301 PROTEIN YQGE"/>
    <property type="match status" value="1"/>
</dbReference>
<dbReference type="NCBIfam" id="NF001266">
    <property type="entry name" value="PRK00228.1-1"/>
    <property type="match status" value="1"/>
</dbReference>
<comment type="similarity">
    <text evidence="1 2">Belongs to the UPF0301 (AlgH) family.</text>
</comment>
<dbReference type="NCBIfam" id="NF001268">
    <property type="entry name" value="PRK00228.1-4"/>
    <property type="match status" value="1"/>
</dbReference>
<protein>
    <recommendedName>
        <fullName evidence="2">UPF0301 protein H2LOC_006480</fullName>
    </recommendedName>
</protein>
<dbReference type="RefSeq" id="WP_136495654.1">
    <property type="nucleotide sequence ID" value="NZ_CP046052.1"/>
</dbReference>
<feature type="region of interest" description="Disordered" evidence="3">
    <location>
        <begin position="1"/>
        <end position="20"/>
    </location>
</feature>
<dbReference type="EMBL" id="CP046052">
    <property type="protein sequence ID" value="QGM45371.1"/>
    <property type="molecule type" value="Genomic_DNA"/>
</dbReference>
<dbReference type="GO" id="GO:0005829">
    <property type="term" value="C:cytosol"/>
    <property type="evidence" value="ECO:0007669"/>
    <property type="project" value="TreeGrafter"/>
</dbReference>
<dbReference type="KEGG" id="mhey:H2LOC_006480"/>
<sequence>MSEPQKKQGSATGSPENTELREHRFLEGQMLVAMPGMEDERFARSVVYICAHSADGAMGIMLNKPARVRNFPDLLEQLKVIAPKERISLPAAAKEVQVLSGGPVQTDRGFVLHSADFFLDNSTLPIDDGVSLTATVDILRAIAAGNGPDRAVLALGYACWDAGQLENEIQHNGWLHCPADPGILFDHDLDTKYLRALRSLGIDLASLSSSAGHA</sequence>
<dbReference type="Pfam" id="PF02622">
    <property type="entry name" value="DUF179"/>
    <property type="match status" value="1"/>
</dbReference>
<evidence type="ECO:0000256" key="3">
    <source>
        <dbReference type="SAM" id="MobiDB-lite"/>
    </source>
</evidence>
<dbReference type="SUPFAM" id="SSF143456">
    <property type="entry name" value="VC0467-like"/>
    <property type="match status" value="1"/>
</dbReference>
<dbReference type="InterPro" id="IPR003774">
    <property type="entry name" value="AlgH-like"/>
</dbReference>